<keyword evidence="4" id="KW-1185">Reference proteome</keyword>
<feature type="domain" description="Fungal lipase-type" evidence="2">
    <location>
        <begin position="213"/>
        <end position="370"/>
    </location>
</feature>
<dbReference type="PANTHER" id="PTHR46086:SF17">
    <property type="entry name" value="ALPHA_BETA-HYDROLASES SUPERFAMILY PROTEIN"/>
    <property type="match status" value="1"/>
</dbReference>
<evidence type="ECO:0000256" key="1">
    <source>
        <dbReference type="ARBA" id="ARBA00022801"/>
    </source>
</evidence>
<evidence type="ECO:0000259" key="2">
    <source>
        <dbReference type="Pfam" id="PF01764"/>
    </source>
</evidence>
<dbReference type="EMBL" id="JABTTQ020001683">
    <property type="protein sequence ID" value="KAK6128970.1"/>
    <property type="molecule type" value="Genomic_DNA"/>
</dbReference>
<gene>
    <name evidence="3" type="ORF">DH2020_037277</name>
</gene>
<dbReference type="SUPFAM" id="SSF53474">
    <property type="entry name" value="alpha/beta-Hydrolases"/>
    <property type="match status" value="1"/>
</dbReference>
<dbReference type="Proteomes" id="UP001318860">
    <property type="component" value="Unassembled WGS sequence"/>
</dbReference>
<accession>A0ABR0V3E7</accession>
<sequence length="395" mass="44869">MASRLLSNDQDASFVDLCKILFSSDVGKRKFVDCPDGVREPLFGRRWIIFVSVLVQKMLKATAKPMSGFGSGVEYWLNLLSGNKGFFGLVMNSLKGKVVYPDRTSANFLSFTGSIDKRLQLDCNIGQEDCRYYSVLSVMAAKASYENHQYIQSIVKDQWKMDYLGSYDFWNGKIYPEFIPDNFPVLMFAEISHYQEKATTQAFVLKDNKDVIIVAFRGTETFDPDAWSSDFDISWYELPGAGKIHGGFLKALGMQKSRGWPKKQADNKPETAYYALRKLLKEKLQNNDKAKFIVTGHSLGGALAALFPAILSLHDESWLLDRLDGVYTFGQPRVGDEKFAEYMEGILGKHNIDYYRFVYSYDMVPRLPYDDSTLIVYTLYSVNDLVESGSPPNKE</sequence>
<dbReference type="Pfam" id="PF01764">
    <property type="entry name" value="Lipase_3"/>
    <property type="match status" value="1"/>
</dbReference>
<keyword evidence="1" id="KW-0378">Hydrolase</keyword>
<dbReference type="InterPro" id="IPR029058">
    <property type="entry name" value="AB_hydrolase_fold"/>
</dbReference>
<dbReference type="PANTHER" id="PTHR46086">
    <property type="entry name" value="ALPHA/BETA-HYDROLASES SUPERFAMILY PROTEIN"/>
    <property type="match status" value="1"/>
</dbReference>
<name>A0ABR0V3E7_REHGL</name>
<protein>
    <recommendedName>
        <fullName evidence="2">Fungal lipase-type domain-containing protein</fullName>
    </recommendedName>
</protein>
<comment type="caution">
    <text evidence="3">The sequence shown here is derived from an EMBL/GenBank/DDBJ whole genome shotgun (WGS) entry which is preliminary data.</text>
</comment>
<proteinExistence type="predicted"/>
<dbReference type="InterPro" id="IPR002921">
    <property type="entry name" value="Fungal_lipase-type"/>
</dbReference>
<dbReference type="Gene3D" id="3.40.50.1820">
    <property type="entry name" value="alpha/beta hydrolase"/>
    <property type="match status" value="1"/>
</dbReference>
<dbReference type="CDD" id="cd00519">
    <property type="entry name" value="Lipase_3"/>
    <property type="match status" value="1"/>
</dbReference>
<dbReference type="InterPro" id="IPR044819">
    <property type="entry name" value="OBL-like"/>
</dbReference>
<evidence type="ECO:0000313" key="3">
    <source>
        <dbReference type="EMBL" id="KAK6128970.1"/>
    </source>
</evidence>
<organism evidence="3 4">
    <name type="scientific">Rehmannia glutinosa</name>
    <name type="common">Chinese foxglove</name>
    <dbReference type="NCBI Taxonomy" id="99300"/>
    <lineage>
        <taxon>Eukaryota</taxon>
        <taxon>Viridiplantae</taxon>
        <taxon>Streptophyta</taxon>
        <taxon>Embryophyta</taxon>
        <taxon>Tracheophyta</taxon>
        <taxon>Spermatophyta</taxon>
        <taxon>Magnoliopsida</taxon>
        <taxon>eudicotyledons</taxon>
        <taxon>Gunneridae</taxon>
        <taxon>Pentapetalae</taxon>
        <taxon>asterids</taxon>
        <taxon>lamiids</taxon>
        <taxon>Lamiales</taxon>
        <taxon>Orobanchaceae</taxon>
        <taxon>Rehmannieae</taxon>
        <taxon>Rehmannia</taxon>
    </lineage>
</organism>
<evidence type="ECO:0000313" key="4">
    <source>
        <dbReference type="Proteomes" id="UP001318860"/>
    </source>
</evidence>
<reference evidence="3 4" key="1">
    <citation type="journal article" date="2021" name="Comput. Struct. Biotechnol. J.">
        <title>De novo genome assembly of the potent medicinal plant Rehmannia glutinosa using nanopore technology.</title>
        <authorList>
            <person name="Ma L."/>
            <person name="Dong C."/>
            <person name="Song C."/>
            <person name="Wang X."/>
            <person name="Zheng X."/>
            <person name="Niu Y."/>
            <person name="Chen S."/>
            <person name="Feng W."/>
        </authorList>
    </citation>
    <scope>NUCLEOTIDE SEQUENCE [LARGE SCALE GENOMIC DNA]</scope>
    <source>
        <strain evidence="3">DH-2019</strain>
    </source>
</reference>